<evidence type="ECO:0000259" key="8">
    <source>
        <dbReference type="Pfam" id="PF25917"/>
    </source>
</evidence>
<dbReference type="InterPro" id="IPR050739">
    <property type="entry name" value="MFP"/>
</dbReference>
<dbReference type="InterPro" id="IPR058624">
    <property type="entry name" value="MdtA-like_HH"/>
</dbReference>
<gene>
    <name evidence="10" type="ORF">HNR59_001618</name>
</gene>
<dbReference type="GO" id="GO:0016020">
    <property type="term" value="C:membrane"/>
    <property type="evidence" value="ECO:0007669"/>
    <property type="project" value="UniProtKB-SubCell"/>
</dbReference>
<dbReference type="Pfam" id="PF25876">
    <property type="entry name" value="HH_MFP_RND"/>
    <property type="match status" value="1"/>
</dbReference>
<evidence type="ECO:0000256" key="6">
    <source>
        <dbReference type="SAM" id="Phobius"/>
    </source>
</evidence>
<sequence>MDKVVELRKDENEQVERLKPEAAPAASEAVKRRASGRSMRGGRAKLLVLVVGLVVAGLVIWPWLAHRWSHVAINDSRIAANLVTVGSEVSGRVVSIDVIAGDQVKKGDLLASIDSETARLELSALDAQIEGVNAQQAQLQAQQDMVRTQVAAKLAAGEAQLTAAEANHRASQASLTNASSRFERVNRLASSKVTSEQTLEEAQATLSTATEQEKSSAAAIMTARANLDVARSEEAQIAVLDRQIAVLESQKAALVAQRGQKEVDLGRREIRAQFDGVIDSTFIEAGEYVGPGTRLLIYHDPNVIWIDANVKETDFGRVKLGAPAAVTVDAYPQLKVSGKVTRVGEAATSQFALLPSPNPSGNFTKITQRLPIRIEIDQQEGLLRPGMMVEVSVDVVN</sequence>
<dbReference type="Gene3D" id="2.40.50.100">
    <property type="match status" value="1"/>
</dbReference>
<feature type="coiled-coil region" evidence="5">
    <location>
        <begin position="192"/>
        <end position="257"/>
    </location>
</feature>
<evidence type="ECO:0000256" key="4">
    <source>
        <dbReference type="ARBA" id="ARBA00023136"/>
    </source>
</evidence>
<dbReference type="PRINTS" id="PR01490">
    <property type="entry name" value="RTXTOXIND"/>
</dbReference>
<evidence type="ECO:0000259" key="9">
    <source>
        <dbReference type="Pfam" id="PF25954"/>
    </source>
</evidence>
<keyword evidence="5" id="KW-0175">Coiled coil</keyword>
<feature type="domain" description="Multidrug resistance protein MdtA-like barrel-sandwich hybrid" evidence="8">
    <location>
        <begin position="82"/>
        <end position="293"/>
    </location>
</feature>
<dbReference type="GO" id="GO:0055085">
    <property type="term" value="P:transmembrane transport"/>
    <property type="evidence" value="ECO:0007669"/>
    <property type="project" value="InterPro"/>
</dbReference>
<evidence type="ECO:0000313" key="10">
    <source>
        <dbReference type="EMBL" id="MBB6012273.1"/>
    </source>
</evidence>
<comment type="subcellular location">
    <subcellularLocation>
        <location evidence="1">Membrane</location>
        <topology evidence="1">Single-pass membrane protein</topology>
    </subcellularLocation>
</comment>
<keyword evidence="4 6" id="KW-0472">Membrane</keyword>
<proteinExistence type="predicted"/>
<evidence type="ECO:0000256" key="1">
    <source>
        <dbReference type="ARBA" id="ARBA00004167"/>
    </source>
</evidence>
<dbReference type="PANTHER" id="PTHR30386">
    <property type="entry name" value="MEMBRANE FUSION SUBUNIT OF EMRAB-TOLC MULTIDRUG EFFLUX PUMP"/>
    <property type="match status" value="1"/>
</dbReference>
<dbReference type="EMBL" id="JACHEU010000001">
    <property type="protein sequence ID" value="MBB6012273.1"/>
    <property type="molecule type" value="Genomic_DNA"/>
</dbReference>
<reference evidence="10 11" key="1">
    <citation type="submission" date="2020-08" db="EMBL/GenBank/DDBJ databases">
        <title>Genomic Encyclopedia of Type Strains, Phase IV (KMG-IV): sequencing the most valuable type-strain genomes for metagenomic binning, comparative biology and taxonomic classification.</title>
        <authorList>
            <person name="Goeker M."/>
        </authorList>
    </citation>
    <scope>NUCLEOTIDE SEQUENCE [LARGE SCALE GENOMIC DNA]</scope>
    <source>
        <strain evidence="10 11">DSM 11099</strain>
    </source>
</reference>
<dbReference type="RefSeq" id="WP_183828394.1">
    <property type="nucleotide sequence ID" value="NZ_JACHEU010000001.1"/>
</dbReference>
<keyword evidence="2 6" id="KW-0812">Transmembrane</keyword>
<feature type="transmembrane region" description="Helical" evidence="6">
    <location>
        <begin position="46"/>
        <end position="64"/>
    </location>
</feature>
<evidence type="ECO:0000256" key="5">
    <source>
        <dbReference type="SAM" id="Coils"/>
    </source>
</evidence>
<dbReference type="SUPFAM" id="SSF111369">
    <property type="entry name" value="HlyD-like secretion proteins"/>
    <property type="match status" value="2"/>
</dbReference>
<feature type="domain" description="CusB-like beta-barrel" evidence="9">
    <location>
        <begin position="304"/>
        <end position="393"/>
    </location>
</feature>
<evidence type="ECO:0000313" key="11">
    <source>
        <dbReference type="Proteomes" id="UP000533306"/>
    </source>
</evidence>
<feature type="domain" description="Multidrug resistance protein MdtA-like alpha-helical hairpin" evidence="7">
    <location>
        <begin position="160"/>
        <end position="228"/>
    </location>
</feature>
<evidence type="ECO:0000259" key="7">
    <source>
        <dbReference type="Pfam" id="PF25876"/>
    </source>
</evidence>
<name>A0A7W9VUQ7_9HYPH</name>
<keyword evidence="3 6" id="KW-1133">Transmembrane helix</keyword>
<dbReference type="Gene3D" id="2.40.30.170">
    <property type="match status" value="1"/>
</dbReference>
<organism evidence="10 11">
    <name type="scientific">Aquamicrobium lusatiense</name>
    <dbReference type="NCBI Taxonomy" id="89772"/>
    <lineage>
        <taxon>Bacteria</taxon>
        <taxon>Pseudomonadati</taxon>
        <taxon>Pseudomonadota</taxon>
        <taxon>Alphaproteobacteria</taxon>
        <taxon>Hyphomicrobiales</taxon>
        <taxon>Phyllobacteriaceae</taxon>
        <taxon>Aquamicrobium</taxon>
    </lineage>
</organism>
<protein>
    <submittedName>
        <fullName evidence="10">Membrane fusion protein (Multidrug efflux system)</fullName>
    </submittedName>
</protein>
<dbReference type="InterPro" id="IPR058792">
    <property type="entry name" value="Beta-barrel_RND_2"/>
</dbReference>
<dbReference type="Pfam" id="PF25954">
    <property type="entry name" value="Beta-barrel_RND_2"/>
    <property type="match status" value="1"/>
</dbReference>
<dbReference type="PANTHER" id="PTHR30386:SF26">
    <property type="entry name" value="TRANSPORT PROTEIN COMB"/>
    <property type="match status" value="1"/>
</dbReference>
<dbReference type="Pfam" id="PF25917">
    <property type="entry name" value="BSH_RND"/>
    <property type="match status" value="1"/>
</dbReference>
<keyword evidence="11" id="KW-1185">Reference proteome</keyword>
<comment type="caution">
    <text evidence="10">The sequence shown here is derived from an EMBL/GenBank/DDBJ whole genome shotgun (WGS) entry which is preliminary data.</text>
</comment>
<dbReference type="Proteomes" id="UP000533306">
    <property type="component" value="Unassembled WGS sequence"/>
</dbReference>
<evidence type="ECO:0000256" key="3">
    <source>
        <dbReference type="ARBA" id="ARBA00022989"/>
    </source>
</evidence>
<dbReference type="Gene3D" id="1.10.287.470">
    <property type="entry name" value="Helix hairpin bin"/>
    <property type="match status" value="2"/>
</dbReference>
<dbReference type="AlphaFoldDB" id="A0A7W9VUQ7"/>
<accession>A0A7W9VUQ7</accession>
<evidence type="ECO:0000256" key="2">
    <source>
        <dbReference type="ARBA" id="ARBA00022692"/>
    </source>
</evidence>
<dbReference type="InterPro" id="IPR058625">
    <property type="entry name" value="MdtA-like_BSH"/>
</dbReference>